<accession>A0ABD7Q7Q9</accession>
<dbReference type="InterPro" id="IPR001347">
    <property type="entry name" value="SIS_dom"/>
</dbReference>
<gene>
    <name evidence="2" type="ORF">EYY96_03225</name>
</gene>
<dbReference type="EMBL" id="SITJ01000049">
    <property type="protein sequence ID" value="TBL70014.1"/>
    <property type="molecule type" value="Genomic_DNA"/>
</dbReference>
<proteinExistence type="predicted"/>
<comment type="caution">
    <text evidence="2">The sequence shown here is derived from an EMBL/GenBank/DDBJ whole genome shotgun (WGS) entry which is preliminary data.</text>
</comment>
<dbReference type="AlphaFoldDB" id="A0ABD7Q7Q9"/>
<protein>
    <submittedName>
        <fullName evidence="2">SIS domain-containing protein</fullName>
    </submittedName>
</protein>
<evidence type="ECO:0000313" key="3">
    <source>
        <dbReference type="Proteomes" id="UP000291600"/>
    </source>
</evidence>
<evidence type="ECO:0000259" key="1">
    <source>
        <dbReference type="PROSITE" id="PS51464"/>
    </source>
</evidence>
<feature type="domain" description="SIS" evidence="1">
    <location>
        <begin position="48"/>
        <end position="206"/>
    </location>
</feature>
<dbReference type="Proteomes" id="UP000291600">
    <property type="component" value="Unassembled WGS sequence"/>
</dbReference>
<name>A0ABD7Q7Q9_HAFAL</name>
<dbReference type="PROSITE" id="PS51464">
    <property type="entry name" value="SIS"/>
    <property type="match status" value="2"/>
</dbReference>
<dbReference type="PANTHER" id="PTHR10937">
    <property type="entry name" value="GLUCOSAMINE--FRUCTOSE-6-PHOSPHATE AMINOTRANSFERASE, ISOMERIZING"/>
    <property type="match status" value="1"/>
</dbReference>
<dbReference type="InterPro" id="IPR046348">
    <property type="entry name" value="SIS_dom_sf"/>
</dbReference>
<dbReference type="RefSeq" id="WP_130970401.1">
    <property type="nucleotide sequence ID" value="NZ_SITJ01000049.1"/>
</dbReference>
<sequence>MQPSLLLDETQWSLDGGRLTLQSICSQPRLWHEGFHAVQQQSTAIKHFWQQMGNEPRNIILCGAGSSLSAARVAAQWLRQQTGREIQVLASTDIVVKPELYLTNQPTLLVSVTSSGSTPESVAVFEHAERLIDDCYHLIIANDPQGELPKRSQQHAKTLYIPAPNGTKNGSFAAAAEFTLPIWYLLLIFLPQHWDIAQRALKVYQHGADYFLTQQAEKIAEIAQRDAPVVVSLGSSSLQFIAADASLKLLEMCNGKQATDDFSTLAFRHGPKLIVNQPVTVVCYLSPDQQILRYDLDMAAELKAQRHQAGKIIGIYAEADPRVAQACDEYLHFDAPELTQLPEVFSGLLYVMFAQLLGLMRARQLGVTPDLPSNDGKVAKVCKVTLYGQDFTDKINA</sequence>
<organism evidence="2 3">
    <name type="scientific">Hafnia alvei</name>
    <dbReference type="NCBI Taxonomy" id="569"/>
    <lineage>
        <taxon>Bacteria</taxon>
        <taxon>Pseudomonadati</taxon>
        <taxon>Pseudomonadota</taxon>
        <taxon>Gammaproteobacteria</taxon>
        <taxon>Enterobacterales</taxon>
        <taxon>Hafniaceae</taxon>
        <taxon>Hafnia</taxon>
    </lineage>
</organism>
<feature type="domain" description="SIS" evidence="1">
    <location>
        <begin position="219"/>
        <end position="372"/>
    </location>
</feature>
<dbReference type="Gene3D" id="3.40.50.10490">
    <property type="entry name" value="Glucose-6-phosphate isomerase like protein, domain 1"/>
    <property type="match status" value="2"/>
</dbReference>
<evidence type="ECO:0000313" key="2">
    <source>
        <dbReference type="EMBL" id="TBL70014.1"/>
    </source>
</evidence>
<reference evidence="2 3" key="1">
    <citation type="submission" date="2019-02" db="EMBL/GenBank/DDBJ databases">
        <title>Comparative genomic analysis of the Hafnia genus genomes.</title>
        <authorList>
            <person name="Zhiqiu Y."/>
            <person name="Chao Y."/>
            <person name="Yuhui D."/>
            <person name="Di H."/>
            <person name="Bin L."/>
        </authorList>
    </citation>
    <scope>NUCLEOTIDE SEQUENCE [LARGE SCALE GENOMIC DNA]</scope>
    <source>
        <strain evidence="2 3">PCM_1210</strain>
    </source>
</reference>
<dbReference type="SUPFAM" id="SSF53697">
    <property type="entry name" value="SIS domain"/>
    <property type="match status" value="1"/>
</dbReference>